<feature type="transmembrane region" description="Helical" evidence="7">
    <location>
        <begin position="448"/>
        <end position="466"/>
    </location>
</feature>
<dbReference type="PANTHER" id="PTHR34697">
    <property type="entry name" value="PHOSPHATIDYLGLYCEROL LYSYLTRANSFERASE"/>
    <property type="match status" value="1"/>
</dbReference>
<gene>
    <name evidence="8" type="ORF">HLH33_07955</name>
</gene>
<feature type="transmembrane region" description="Helical" evidence="7">
    <location>
        <begin position="102"/>
        <end position="120"/>
    </location>
</feature>
<feature type="transmembrane region" description="Helical" evidence="7">
    <location>
        <begin position="30"/>
        <end position="47"/>
    </location>
</feature>
<evidence type="ECO:0000256" key="1">
    <source>
        <dbReference type="ARBA" id="ARBA00004651"/>
    </source>
</evidence>
<keyword evidence="5 7" id="KW-1133">Transmembrane helix</keyword>
<feature type="transmembrane region" description="Helical" evidence="7">
    <location>
        <begin position="392"/>
        <end position="417"/>
    </location>
</feature>
<evidence type="ECO:0000256" key="3">
    <source>
        <dbReference type="ARBA" id="ARBA00022679"/>
    </source>
</evidence>
<sequence length="692" mass="73621">MFLNRQDMQGAPPPSPPPGWRRLLRHVPHVLGLGLMVAAIIVVQHEVRDLHWDDIRAALRTIPTSTLALGVGCTVLSYFILSFYDCLAVVQVGRRLPFRRTAFAAFCSYVLSHNLGFAAISGAAVRFRLYGNWGLCTFDIAQIIAFCSATYLLGAGTLVGAVLVLEPDAVPVIGAHLPRLLLSGIGLLMWAGVGAYILLGLRLTHVRVCRHTVVLPRPAMALAQTLVATAEVAATAGIAYIFLPSGVGLGYGVFLAIYIASYTAGLVASVPGGLGVFDGAMMLALGPYLPPSQIISTILIFRLFYYIIPLFLAGLMFAGHELFLRGDAALTRKTVPRAPRRGPRDIRPSHVIRESEADFSVVVATGAVSICGALLIALTILDPASWSNAGGLHHMVGVAGDYLLSLIGVALIGLAIGLSQRVTLAWKVTLGLLIGASALTLLRGASLAVPGILAMVAILIAPFRSSYYRHARILSEPLAFRTFLSLVLLIGCVLVLVCSGPRDEVGGSWWEVMLFTSAHGVAQWTMGLAVVLGLIMIGRLVRPGQIAVLPWNAEGRALYHALDHALDDPAPMAPSGLIPGESGMALLPFLRTDAYLIGLGDPAGAWDDCASAIWWLRDLAVQEGRQPAFWRVGASMLDVYNDLGLTSWPVSDMDMARTDDGDDVFLCCVPQSVAGVRAAMRTLAPPAPADGA</sequence>
<feature type="transmembrane region" description="Helical" evidence="7">
    <location>
        <begin position="67"/>
        <end position="90"/>
    </location>
</feature>
<dbReference type="InterPro" id="IPR051211">
    <property type="entry name" value="PG_lysyltransferase"/>
</dbReference>
<feature type="transmembrane region" description="Helical" evidence="7">
    <location>
        <begin position="140"/>
        <end position="165"/>
    </location>
</feature>
<keyword evidence="3" id="KW-0808">Transferase</keyword>
<evidence type="ECO:0000313" key="8">
    <source>
        <dbReference type="EMBL" id="MBB2156242.1"/>
    </source>
</evidence>
<dbReference type="Pfam" id="PF03706">
    <property type="entry name" value="LPG_synthase_TM"/>
    <property type="match status" value="1"/>
</dbReference>
<evidence type="ECO:0000256" key="4">
    <source>
        <dbReference type="ARBA" id="ARBA00022692"/>
    </source>
</evidence>
<dbReference type="GO" id="GO:0016755">
    <property type="term" value="F:aminoacyltransferase activity"/>
    <property type="evidence" value="ECO:0007669"/>
    <property type="project" value="TreeGrafter"/>
</dbReference>
<feature type="transmembrane region" description="Helical" evidence="7">
    <location>
        <begin position="424"/>
        <end position="442"/>
    </location>
</feature>
<protein>
    <submittedName>
        <fullName evidence="8">Lysylphosphatidylglycerol synthetase family protein</fullName>
    </submittedName>
</protein>
<dbReference type="GO" id="GO:0055091">
    <property type="term" value="P:phospholipid homeostasis"/>
    <property type="evidence" value="ECO:0007669"/>
    <property type="project" value="TreeGrafter"/>
</dbReference>
<comment type="subcellular location">
    <subcellularLocation>
        <location evidence="1">Cell membrane</location>
        <topology evidence="1">Multi-pass membrane protein</topology>
    </subcellularLocation>
</comment>
<dbReference type="AlphaFoldDB" id="A0A7W4I4R1"/>
<evidence type="ECO:0000256" key="6">
    <source>
        <dbReference type="ARBA" id="ARBA00023136"/>
    </source>
</evidence>
<feature type="transmembrane region" description="Helical" evidence="7">
    <location>
        <begin position="478"/>
        <end position="497"/>
    </location>
</feature>
<dbReference type="Proteomes" id="UP000550787">
    <property type="component" value="Unassembled WGS sequence"/>
</dbReference>
<dbReference type="RefSeq" id="WP_183115732.1">
    <property type="nucleotide sequence ID" value="NZ_JABEQG010000011.1"/>
</dbReference>
<name>A0A7W4I4R1_GLUDI</name>
<dbReference type="GO" id="GO:0005886">
    <property type="term" value="C:plasma membrane"/>
    <property type="evidence" value="ECO:0007669"/>
    <property type="project" value="UniProtKB-SubCell"/>
</dbReference>
<keyword evidence="6 7" id="KW-0472">Membrane</keyword>
<proteinExistence type="predicted"/>
<reference evidence="8 9" key="1">
    <citation type="submission" date="2020-04" db="EMBL/GenBank/DDBJ databases">
        <title>Description of novel Gluconacetobacter.</title>
        <authorList>
            <person name="Sombolestani A."/>
        </authorList>
    </citation>
    <scope>NUCLEOTIDE SEQUENCE [LARGE SCALE GENOMIC DNA]</scope>
    <source>
        <strain evidence="8 9">LMG 7603</strain>
    </source>
</reference>
<dbReference type="PANTHER" id="PTHR34697:SF2">
    <property type="entry name" value="PHOSPHATIDYLGLYCEROL LYSYLTRANSFERASE"/>
    <property type="match status" value="1"/>
</dbReference>
<organism evidence="8 9">
    <name type="scientific">Gluconacetobacter diazotrophicus</name>
    <name type="common">Acetobacter diazotrophicus</name>
    <dbReference type="NCBI Taxonomy" id="33996"/>
    <lineage>
        <taxon>Bacteria</taxon>
        <taxon>Pseudomonadati</taxon>
        <taxon>Pseudomonadota</taxon>
        <taxon>Alphaproteobacteria</taxon>
        <taxon>Acetobacterales</taxon>
        <taxon>Acetobacteraceae</taxon>
        <taxon>Gluconacetobacter</taxon>
    </lineage>
</organism>
<dbReference type="InterPro" id="IPR022791">
    <property type="entry name" value="L-PG_synthase/AglD"/>
</dbReference>
<dbReference type="EMBL" id="JABEQG010000011">
    <property type="protein sequence ID" value="MBB2156242.1"/>
    <property type="molecule type" value="Genomic_DNA"/>
</dbReference>
<keyword evidence="2" id="KW-1003">Cell membrane</keyword>
<keyword evidence="4 7" id="KW-0812">Transmembrane</keyword>
<feature type="transmembrane region" description="Helical" evidence="7">
    <location>
        <begin position="359"/>
        <end position="380"/>
    </location>
</feature>
<evidence type="ECO:0000256" key="7">
    <source>
        <dbReference type="SAM" id="Phobius"/>
    </source>
</evidence>
<feature type="transmembrane region" description="Helical" evidence="7">
    <location>
        <begin position="517"/>
        <end position="537"/>
    </location>
</feature>
<evidence type="ECO:0000256" key="2">
    <source>
        <dbReference type="ARBA" id="ARBA00022475"/>
    </source>
</evidence>
<evidence type="ECO:0000313" key="9">
    <source>
        <dbReference type="Proteomes" id="UP000550787"/>
    </source>
</evidence>
<feature type="transmembrane region" description="Helical" evidence="7">
    <location>
        <begin position="294"/>
        <end position="318"/>
    </location>
</feature>
<evidence type="ECO:0000256" key="5">
    <source>
        <dbReference type="ARBA" id="ARBA00022989"/>
    </source>
</evidence>
<accession>A0A7W4I4R1</accession>
<feature type="transmembrane region" description="Helical" evidence="7">
    <location>
        <begin position="177"/>
        <end position="199"/>
    </location>
</feature>
<comment type="caution">
    <text evidence="8">The sequence shown here is derived from an EMBL/GenBank/DDBJ whole genome shotgun (WGS) entry which is preliminary data.</text>
</comment>